<dbReference type="Proteomes" id="UP000001997">
    <property type="component" value="Unassembled WGS sequence"/>
</dbReference>
<feature type="compositionally biased region" description="Low complexity" evidence="3">
    <location>
        <begin position="463"/>
        <end position="492"/>
    </location>
</feature>
<dbReference type="Gene3D" id="1.25.40.10">
    <property type="entry name" value="Tetratricopeptide repeat domain"/>
    <property type="match status" value="1"/>
</dbReference>
<proteinExistence type="predicted"/>
<dbReference type="VEuPathDB" id="FungiDB:PGUG_02950"/>
<feature type="compositionally biased region" description="Polar residues" evidence="3">
    <location>
        <begin position="549"/>
        <end position="563"/>
    </location>
</feature>
<dbReference type="SMART" id="SM00028">
    <property type="entry name" value="TPR"/>
    <property type="match status" value="3"/>
</dbReference>
<evidence type="ECO:0000256" key="2">
    <source>
        <dbReference type="ARBA" id="ARBA00022803"/>
    </source>
</evidence>
<dbReference type="EMBL" id="CH408157">
    <property type="protein sequence ID" value="EDK38852.2"/>
    <property type="molecule type" value="Genomic_DNA"/>
</dbReference>
<feature type="region of interest" description="Disordered" evidence="3">
    <location>
        <begin position="454"/>
        <end position="499"/>
    </location>
</feature>
<organism evidence="4 5">
    <name type="scientific">Meyerozyma guilliermondii (strain ATCC 6260 / CBS 566 / DSM 6381 / JCM 1539 / NBRC 10279 / NRRL Y-324)</name>
    <name type="common">Yeast</name>
    <name type="synonym">Candida guilliermondii</name>
    <dbReference type="NCBI Taxonomy" id="294746"/>
    <lineage>
        <taxon>Eukaryota</taxon>
        <taxon>Fungi</taxon>
        <taxon>Dikarya</taxon>
        <taxon>Ascomycota</taxon>
        <taxon>Saccharomycotina</taxon>
        <taxon>Pichiomycetes</taxon>
        <taxon>Debaryomycetaceae</taxon>
        <taxon>Meyerozyma</taxon>
    </lineage>
</organism>
<dbReference type="OrthoDB" id="433738at2759"/>
<name>A5DI49_PICGU</name>
<dbReference type="AlphaFoldDB" id="A5DI49"/>
<protein>
    <submittedName>
        <fullName evidence="4">Uncharacterized protein</fullName>
    </submittedName>
</protein>
<dbReference type="InterPro" id="IPR011990">
    <property type="entry name" value="TPR-like_helical_dom_sf"/>
</dbReference>
<keyword evidence="5" id="KW-1185">Reference proteome</keyword>
<dbReference type="SUPFAM" id="SSF48452">
    <property type="entry name" value="TPR-like"/>
    <property type="match status" value="1"/>
</dbReference>
<gene>
    <name evidence="4" type="ORF">PGUG_02950</name>
</gene>
<dbReference type="GO" id="GO:0060090">
    <property type="term" value="F:molecular adaptor activity"/>
    <property type="evidence" value="ECO:0007669"/>
    <property type="project" value="TreeGrafter"/>
</dbReference>
<evidence type="ECO:0000256" key="3">
    <source>
        <dbReference type="SAM" id="MobiDB-lite"/>
    </source>
</evidence>
<dbReference type="STRING" id="294746.A5DI49"/>
<evidence type="ECO:0000313" key="5">
    <source>
        <dbReference type="Proteomes" id="UP000001997"/>
    </source>
</evidence>
<dbReference type="eggNOG" id="KOG0548">
    <property type="taxonomic scope" value="Eukaryota"/>
</dbReference>
<evidence type="ECO:0000256" key="1">
    <source>
        <dbReference type="ARBA" id="ARBA00022737"/>
    </source>
</evidence>
<dbReference type="GO" id="GO:0016020">
    <property type="term" value="C:membrane"/>
    <property type="evidence" value="ECO:0007669"/>
    <property type="project" value="TreeGrafter"/>
</dbReference>
<dbReference type="RefSeq" id="XP_001485221.2">
    <property type="nucleotide sequence ID" value="XM_001485171.1"/>
</dbReference>
<reference evidence="4 5" key="1">
    <citation type="journal article" date="2009" name="Nature">
        <title>Evolution of pathogenicity and sexual reproduction in eight Candida genomes.</title>
        <authorList>
            <person name="Butler G."/>
            <person name="Rasmussen M.D."/>
            <person name="Lin M.F."/>
            <person name="Santos M.A."/>
            <person name="Sakthikumar S."/>
            <person name="Munro C.A."/>
            <person name="Rheinbay E."/>
            <person name="Grabherr M."/>
            <person name="Forche A."/>
            <person name="Reedy J.L."/>
            <person name="Agrafioti I."/>
            <person name="Arnaud M.B."/>
            <person name="Bates S."/>
            <person name="Brown A.J."/>
            <person name="Brunke S."/>
            <person name="Costanzo M.C."/>
            <person name="Fitzpatrick D.A."/>
            <person name="de Groot P.W."/>
            <person name="Harris D."/>
            <person name="Hoyer L.L."/>
            <person name="Hube B."/>
            <person name="Klis F.M."/>
            <person name="Kodira C."/>
            <person name="Lennard N."/>
            <person name="Logue M.E."/>
            <person name="Martin R."/>
            <person name="Neiman A.M."/>
            <person name="Nikolaou E."/>
            <person name="Quail M.A."/>
            <person name="Quinn J."/>
            <person name="Santos M.C."/>
            <person name="Schmitzberger F.F."/>
            <person name="Sherlock G."/>
            <person name="Shah P."/>
            <person name="Silverstein K.A."/>
            <person name="Skrzypek M.S."/>
            <person name="Soll D."/>
            <person name="Staggs R."/>
            <person name="Stansfield I."/>
            <person name="Stumpf M.P."/>
            <person name="Sudbery P.E."/>
            <person name="Srikantha T."/>
            <person name="Zeng Q."/>
            <person name="Berman J."/>
            <person name="Berriman M."/>
            <person name="Heitman J."/>
            <person name="Gow N.A."/>
            <person name="Lorenz M.C."/>
            <person name="Birren B.W."/>
            <person name="Kellis M."/>
            <person name="Cuomo C.A."/>
        </authorList>
    </citation>
    <scope>NUCLEOTIDE SEQUENCE [LARGE SCALE GENOMIC DNA]</scope>
    <source>
        <strain evidence="5">ATCC 6260 / CBS 566 / DSM 6381 / JCM 1539 / NBRC 10279 / NRRL Y-324</strain>
    </source>
</reference>
<feature type="region of interest" description="Disordered" evidence="3">
    <location>
        <begin position="547"/>
        <end position="580"/>
    </location>
</feature>
<dbReference type="KEGG" id="pgu:PGUG_02950"/>
<dbReference type="PANTHER" id="PTHR45831">
    <property type="entry name" value="LD24721P"/>
    <property type="match status" value="1"/>
</dbReference>
<dbReference type="GO" id="GO:0072380">
    <property type="term" value="C:TRC complex"/>
    <property type="evidence" value="ECO:0007669"/>
    <property type="project" value="TreeGrafter"/>
</dbReference>
<sequence>MDLCQQTGPGLKYAFCLAVVGRLQELRAQNYEKSYLLSQAGFVLEQRVLPKYHDEDTKANKERSFVDVCTSLMLPPHSSDVEWSKKVTSAEIIRAINMDESLQKKKEMDRNHELAPKLTTMLKQCVVSIHADESDAVAEYLVGLSSNIDDLPPSSSAILTETAETLSSGSQTSSLSAIFDLFGSALMAHLAVIVVPESDSHIKILREQGNSLMANSAYPQAIQIYTTALHYSSFASQQHVSQILTNRAIAYIGLNCFPEAITDLNSALVADRTFTPAWIQLGYCHLYMGSGLMALQMYHMALRTMIGDVFPERLIHEHGDVIESYKRLKKKSVMPSLVRKVVSSLLLTERRAKQQHEPVGQIQLVTSDVKNILNNLAQDASEEDKPSFVYPSSYERLGASRVERANRSHPDILSHDIAQDILANTGFESNNVTPPAPPPVVAATETGFNATQTVDNDTSIADSNSNTNPTNNRSTTGSGPGDAATAARAAAASSQGPNIRNILNSIGRMAESGETSQETTPNSMMSDVSRAFIDSFTGGVGAILASSFGEGQNESRNGNQNETNSRENRDTEMPEEPDLD</sequence>
<dbReference type="HOGENOM" id="CLU_470184_0_0_1"/>
<dbReference type="InParanoid" id="A5DI49"/>
<dbReference type="PANTHER" id="PTHR45831:SF2">
    <property type="entry name" value="LD24721P"/>
    <property type="match status" value="1"/>
</dbReference>
<keyword evidence="1" id="KW-0677">Repeat</keyword>
<dbReference type="InterPro" id="IPR019734">
    <property type="entry name" value="TPR_rpt"/>
</dbReference>
<dbReference type="InterPro" id="IPR047150">
    <property type="entry name" value="SGT"/>
</dbReference>
<dbReference type="GeneID" id="5127055"/>
<evidence type="ECO:0000313" key="4">
    <source>
        <dbReference type="EMBL" id="EDK38852.2"/>
    </source>
</evidence>
<dbReference type="GO" id="GO:0006620">
    <property type="term" value="P:post-translational protein targeting to endoplasmic reticulum membrane"/>
    <property type="evidence" value="ECO:0007669"/>
    <property type="project" value="TreeGrafter"/>
</dbReference>
<keyword evidence="2" id="KW-0802">TPR repeat</keyword>
<accession>A5DI49</accession>